<feature type="transmembrane region" description="Helical" evidence="1">
    <location>
        <begin position="106"/>
        <end position="126"/>
    </location>
</feature>
<dbReference type="AlphaFoldDB" id="A0AAE3MJ88"/>
<feature type="transmembrane region" description="Helical" evidence="1">
    <location>
        <begin position="171"/>
        <end position="191"/>
    </location>
</feature>
<name>A0AAE3MJ88_9FLAO</name>
<keyword evidence="1" id="KW-0472">Membrane</keyword>
<evidence type="ECO:0000313" key="3">
    <source>
        <dbReference type="Proteomes" id="UP001207116"/>
    </source>
</evidence>
<dbReference type="InterPro" id="IPR009339">
    <property type="entry name" value="DUF998"/>
</dbReference>
<feature type="transmembrane region" description="Helical" evidence="1">
    <location>
        <begin position="81"/>
        <end position="100"/>
    </location>
</feature>
<organism evidence="2 3">
    <name type="scientific">Lentiprolixibacter aurantiacus</name>
    <dbReference type="NCBI Taxonomy" id="2993939"/>
    <lineage>
        <taxon>Bacteria</taxon>
        <taxon>Pseudomonadati</taxon>
        <taxon>Bacteroidota</taxon>
        <taxon>Flavobacteriia</taxon>
        <taxon>Flavobacteriales</taxon>
        <taxon>Flavobacteriaceae</taxon>
        <taxon>Lentiprolixibacter</taxon>
    </lineage>
</organism>
<gene>
    <name evidence="2" type="ORF">OO016_02405</name>
</gene>
<sequence>MKTKQLLSLGWITALLFITGTFILGSLVRDYSFVAQTVSEIGQQGSPQELSWQIFSILIGLLIILFSFGLIAFARRNNWSVIPAIFVLFAGLSQFGTALFPSPHPLHNVFGLSMTIGYFSPLVFGLPWKNKLGGSFRGYSLLAFGLIMIGIFLNLSPLFAHDLYPLEYYGLVQRFLLFTFYLYLGYVGVVASKRP</sequence>
<keyword evidence="1" id="KW-0812">Transmembrane</keyword>
<feature type="transmembrane region" description="Helical" evidence="1">
    <location>
        <begin position="138"/>
        <end position="159"/>
    </location>
</feature>
<accession>A0AAE3MJ88</accession>
<protein>
    <submittedName>
        <fullName evidence="2">DUF998 domain-containing protein</fullName>
    </submittedName>
</protein>
<dbReference type="Pfam" id="PF06197">
    <property type="entry name" value="DUF998"/>
    <property type="match status" value="1"/>
</dbReference>
<keyword evidence="1" id="KW-1133">Transmembrane helix</keyword>
<dbReference type="EMBL" id="JAPFQP010000001">
    <property type="protein sequence ID" value="MCX2718444.1"/>
    <property type="molecule type" value="Genomic_DNA"/>
</dbReference>
<dbReference type="RefSeq" id="WP_266010521.1">
    <property type="nucleotide sequence ID" value="NZ_JAPFQP010000001.1"/>
</dbReference>
<feature type="transmembrane region" description="Helical" evidence="1">
    <location>
        <begin position="52"/>
        <end position="74"/>
    </location>
</feature>
<evidence type="ECO:0000313" key="2">
    <source>
        <dbReference type="EMBL" id="MCX2718444.1"/>
    </source>
</evidence>
<dbReference type="Proteomes" id="UP001207116">
    <property type="component" value="Unassembled WGS sequence"/>
</dbReference>
<keyword evidence="3" id="KW-1185">Reference proteome</keyword>
<reference evidence="2" key="1">
    <citation type="submission" date="2022-11" db="EMBL/GenBank/DDBJ databases">
        <title>The characterization of three novel Bacteroidetes species and genomic analysis of their roles in tidal elemental geochemical cycles.</title>
        <authorList>
            <person name="Ma K.-J."/>
        </authorList>
    </citation>
    <scope>NUCLEOTIDE SEQUENCE</scope>
    <source>
        <strain evidence="2">M415</strain>
    </source>
</reference>
<proteinExistence type="predicted"/>
<evidence type="ECO:0000256" key="1">
    <source>
        <dbReference type="SAM" id="Phobius"/>
    </source>
</evidence>
<comment type="caution">
    <text evidence="2">The sequence shown here is derived from an EMBL/GenBank/DDBJ whole genome shotgun (WGS) entry which is preliminary data.</text>
</comment>
<feature type="transmembrane region" description="Helical" evidence="1">
    <location>
        <begin position="7"/>
        <end position="28"/>
    </location>
</feature>